<feature type="compositionally biased region" description="Polar residues" evidence="5">
    <location>
        <begin position="126"/>
        <end position="153"/>
    </location>
</feature>
<keyword evidence="3" id="KW-0862">Zinc</keyword>
<dbReference type="OrthoDB" id="10066537at2759"/>
<keyword evidence="8" id="KW-1185">Reference proteome</keyword>
<evidence type="ECO:0000259" key="6">
    <source>
        <dbReference type="PROSITE" id="PS52027"/>
    </source>
</evidence>
<feature type="compositionally biased region" description="Polar residues" evidence="5">
    <location>
        <begin position="562"/>
        <end position="582"/>
    </location>
</feature>
<dbReference type="EMBL" id="NEVH01016943">
    <property type="protein sequence ID" value="PNF25090.1"/>
    <property type="molecule type" value="Genomic_DNA"/>
</dbReference>
<comment type="caution">
    <text evidence="7">The sequence shown here is derived from an EMBL/GenBank/DDBJ whole genome shotgun (WGS) entry which is preliminary data.</text>
</comment>
<feature type="domain" description="C2HC/C3H-type" evidence="6">
    <location>
        <begin position="48"/>
        <end position="77"/>
    </location>
</feature>
<feature type="region of interest" description="Disordered" evidence="5">
    <location>
        <begin position="108"/>
        <end position="246"/>
    </location>
</feature>
<proteinExistence type="predicted"/>
<evidence type="ECO:0000256" key="4">
    <source>
        <dbReference type="PROSITE-ProRule" id="PRU01371"/>
    </source>
</evidence>
<keyword evidence="2 4" id="KW-0863">Zinc-finger</keyword>
<evidence type="ECO:0000256" key="3">
    <source>
        <dbReference type="ARBA" id="ARBA00022833"/>
    </source>
</evidence>
<sequence length="743" mass="81210">MSPIRKSQSAWKEKHLEFVRAVRQARGVSEGHGKRSLPSAVAQSRPAVHEKCPHCERNFGPKAFDRHIEWCKEQKARIPKSPASIQAKERLEARTKYRAPLAMSKRTLTREKYSPLHGGGIREPSPISSGSSMNCSTISLSSSGAGQTITASAMPSIKTSTARSPGSAPSSRRNIAKECSSSSPCGLQNNNNAPSPKVQRSNGSPSRSVRHSNGSQRNSMTRRNIQQRSSSPTKRISLKKVGAVGKDESVTEAQLSQKQNSADENVQDIFSSSCNITCINPVANKLTGSVLATVPVVAVSKNKSKKIEVKSDSITSEETYDPYVSAERQMMELLSHGNCPEKEKKQRKQQQQQQQQQKQQQQQQAAQVKTEQAVQLAPVSSISPAPHELRTSPTSAFTKYSSVKPKTDIPLTMNRSAPDYHSFDSDALIVSGHNTGSPPSLHNVSVCTSTSQYDENSDNINNNRDFTISLSNLSLCSVPDFDFNLEFDINMINQNSNRSKKYRKKLENAALALQRSVSLYHPGPTTKDEIQLEIDDVDNSLLHISEIEGDASPLRPVSSFSLSSLHPKPVTTSSLPSSQAAVNSEELSDKLEASKLHGPSKKSAMILHAEDEFASEDNHINYRSTGSKISGDSAYSSLNRKSPLADVNSQGLERHSEVTLDADHQCLSSSGSESSLPPLFSLQVERNRSRSPLLTSSSPPVIQSNLGQQPAPRMSKFCHECGSKYPVTVAKFCCECGVKRLLF</sequence>
<evidence type="ECO:0000256" key="5">
    <source>
        <dbReference type="SAM" id="MobiDB-lite"/>
    </source>
</evidence>
<keyword evidence="1" id="KW-0479">Metal-binding</keyword>
<dbReference type="GO" id="GO:0008270">
    <property type="term" value="F:zinc ion binding"/>
    <property type="evidence" value="ECO:0007669"/>
    <property type="project" value="UniProtKB-KW"/>
</dbReference>
<feature type="compositionally biased region" description="Polar residues" evidence="5">
    <location>
        <begin position="179"/>
        <end position="234"/>
    </location>
</feature>
<feature type="region of interest" description="Disordered" evidence="5">
    <location>
        <begin position="562"/>
        <end position="588"/>
    </location>
</feature>
<dbReference type="InterPro" id="IPR049899">
    <property type="entry name" value="Znf_C2HC_C3H"/>
</dbReference>
<feature type="region of interest" description="Disordered" evidence="5">
    <location>
        <begin position="339"/>
        <end position="364"/>
    </location>
</feature>
<organism evidence="7 8">
    <name type="scientific">Cryptotermes secundus</name>
    <dbReference type="NCBI Taxonomy" id="105785"/>
    <lineage>
        <taxon>Eukaryota</taxon>
        <taxon>Metazoa</taxon>
        <taxon>Ecdysozoa</taxon>
        <taxon>Arthropoda</taxon>
        <taxon>Hexapoda</taxon>
        <taxon>Insecta</taxon>
        <taxon>Pterygota</taxon>
        <taxon>Neoptera</taxon>
        <taxon>Polyneoptera</taxon>
        <taxon>Dictyoptera</taxon>
        <taxon>Blattodea</taxon>
        <taxon>Blattoidea</taxon>
        <taxon>Termitoidae</taxon>
        <taxon>Kalotermitidae</taxon>
        <taxon>Cryptotermitinae</taxon>
        <taxon>Cryptotermes</taxon>
    </lineage>
</organism>
<gene>
    <name evidence="7" type="ORF">B7P43_G02002</name>
</gene>
<dbReference type="Proteomes" id="UP000235965">
    <property type="component" value="Unassembled WGS sequence"/>
</dbReference>
<evidence type="ECO:0000313" key="8">
    <source>
        <dbReference type="Proteomes" id="UP000235965"/>
    </source>
</evidence>
<accession>A0A2J7Q926</accession>
<dbReference type="PROSITE" id="PS52027">
    <property type="entry name" value="ZF_C2HC_C3H"/>
    <property type="match status" value="1"/>
</dbReference>
<evidence type="ECO:0000256" key="2">
    <source>
        <dbReference type="ARBA" id="ARBA00022771"/>
    </source>
</evidence>
<dbReference type="InParanoid" id="A0A2J7Q926"/>
<feature type="compositionally biased region" description="Low complexity" evidence="5">
    <location>
        <begin position="349"/>
        <end position="364"/>
    </location>
</feature>
<reference evidence="7 8" key="1">
    <citation type="submission" date="2017-12" db="EMBL/GenBank/DDBJ databases">
        <title>Hemimetabolous genomes reveal molecular basis of termite eusociality.</title>
        <authorList>
            <person name="Harrison M.C."/>
            <person name="Jongepier E."/>
            <person name="Robertson H.M."/>
            <person name="Arning N."/>
            <person name="Bitard-Feildel T."/>
            <person name="Chao H."/>
            <person name="Childers C.P."/>
            <person name="Dinh H."/>
            <person name="Doddapaneni H."/>
            <person name="Dugan S."/>
            <person name="Gowin J."/>
            <person name="Greiner C."/>
            <person name="Han Y."/>
            <person name="Hu H."/>
            <person name="Hughes D.S.T."/>
            <person name="Huylmans A.-K."/>
            <person name="Kemena C."/>
            <person name="Kremer L.P.M."/>
            <person name="Lee S.L."/>
            <person name="Lopez-Ezquerra A."/>
            <person name="Mallet L."/>
            <person name="Monroy-Kuhn J.M."/>
            <person name="Moser A."/>
            <person name="Murali S.C."/>
            <person name="Muzny D.M."/>
            <person name="Otani S."/>
            <person name="Piulachs M.-D."/>
            <person name="Poelchau M."/>
            <person name="Qu J."/>
            <person name="Schaub F."/>
            <person name="Wada-Katsumata A."/>
            <person name="Worley K.C."/>
            <person name="Xie Q."/>
            <person name="Ylla G."/>
            <person name="Poulsen M."/>
            <person name="Gibbs R.A."/>
            <person name="Schal C."/>
            <person name="Richards S."/>
            <person name="Belles X."/>
            <person name="Korb J."/>
            <person name="Bornberg-Bauer E."/>
        </authorList>
    </citation>
    <scope>NUCLEOTIDE SEQUENCE [LARGE SCALE GENOMIC DNA]</scope>
    <source>
        <tissue evidence="7">Whole body</tissue>
    </source>
</reference>
<evidence type="ECO:0000256" key="1">
    <source>
        <dbReference type="ARBA" id="ARBA00022723"/>
    </source>
</evidence>
<protein>
    <recommendedName>
        <fullName evidence="6">C2HC/C3H-type domain-containing protein</fullName>
    </recommendedName>
</protein>
<name>A0A2J7Q926_9NEOP</name>
<feature type="compositionally biased region" description="Low complexity" evidence="5">
    <location>
        <begin position="159"/>
        <end position="172"/>
    </location>
</feature>
<evidence type="ECO:0000313" key="7">
    <source>
        <dbReference type="EMBL" id="PNF25090.1"/>
    </source>
</evidence>
<dbReference type="AlphaFoldDB" id="A0A2J7Q926"/>